<keyword evidence="1" id="KW-1133">Transmembrane helix</keyword>
<keyword evidence="1" id="KW-0812">Transmembrane</keyword>
<keyword evidence="3" id="KW-1185">Reference proteome</keyword>
<feature type="transmembrane region" description="Helical" evidence="1">
    <location>
        <begin position="315"/>
        <end position="337"/>
    </location>
</feature>
<sequence length="654" mass="73844">ITAYVGVALTVFCLKSRELLLWSLDRKCVSERQHTWVEIFILGLRLMGHVFVSTAAMICNAEAMRLYTNFPVLAVLSSLLFRLLASLRIVHSGKHLKGGLFRVCFAFFCVMLAVYDDYRLDLRGLGFSIASSCLVSLAGLIPRIGLRIDNGSVHTWDCPLYMYLLTEIPPIMVTFFATCKFEGFGSAFWTVWAWDGFGLLFSLAPGGLLLVIFKCSMNTAYPFSTTAPGVLEDESLQARNAITATLQASFWVASLGVFLGEKNLVDWIQVLTFVLLYVVVAGTKQIGFYPPRLMNQFAQILRKRQQKIAREPWQLPFFLWTTISIFIALFSSSILYWNVNFAYERDAKNWVSPTAPSLDSAYVHPQPYLFDIVIAHSEGDPLSSITSLVTTFATLETILPNYPRVKLYTKDQTLNITDFSSYTGGLDVTVIAASLNNSGGVTATFLHHILYSWDSMSTQTIFLSTASPKNFVRLKERFERYFVPALPIHSERVAEPVTSFLNLGEYSTCFCSSCSDHLGWSDTFHLIPSMFGAAHQKSKPCKFTLLTHGNNFIASADRIRGLRRDVWQMLYDALTNPSLRDAWAHDRAKLPDRKDGKWIFGQDDSVQNPYLGHTIERLWGIMMQSDEREIAWRCPNTVRGWRRGGEKSDCGDLH</sequence>
<feature type="non-terminal residue" evidence="2">
    <location>
        <position position="654"/>
    </location>
</feature>
<dbReference type="PANTHER" id="PTHR37490">
    <property type="entry name" value="EXPRESSED PROTEIN"/>
    <property type="match status" value="1"/>
</dbReference>
<keyword evidence="1" id="KW-0472">Membrane</keyword>
<dbReference type="PANTHER" id="PTHR37490:SF1">
    <property type="entry name" value="GLYCOSYLTRANSFERASE 2-LIKE DOMAIN-CONTAINING PROTEIN"/>
    <property type="match status" value="1"/>
</dbReference>
<feature type="transmembrane region" description="Helical" evidence="1">
    <location>
        <begin position="158"/>
        <end position="177"/>
    </location>
</feature>
<evidence type="ECO:0000313" key="3">
    <source>
        <dbReference type="Proteomes" id="UP000785200"/>
    </source>
</evidence>
<feature type="transmembrane region" description="Helical" evidence="1">
    <location>
        <begin position="36"/>
        <end position="58"/>
    </location>
</feature>
<feature type="transmembrane region" description="Helical" evidence="1">
    <location>
        <begin position="127"/>
        <end position="146"/>
    </location>
</feature>
<protein>
    <submittedName>
        <fullName evidence="2">Uncharacterized protein</fullName>
    </submittedName>
</protein>
<accession>A0A9P6VEQ2</accession>
<feature type="transmembrane region" description="Helical" evidence="1">
    <location>
        <begin position="99"/>
        <end position="115"/>
    </location>
</feature>
<evidence type="ECO:0000256" key="1">
    <source>
        <dbReference type="SAM" id="Phobius"/>
    </source>
</evidence>
<dbReference type="Proteomes" id="UP000785200">
    <property type="component" value="Unassembled WGS sequence"/>
</dbReference>
<reference evidence="2" key="1">
    <citation type="submission" date="2019-07" db="EMBL/GenBank/DDBJ databases">
        <title>Hyphodiscus hymeniophilus genome sequencing and assembly.</title>
        <authorList>
            <person name="Kramer G."/>
            <person name="Nodwell J."/>
        </authorList>
    </citation>
    <scope>NUCLEOTIDE SEQUENCE</scope>
    <source>
        <strain evidence="2">ATCC 34498</strain>
    </source>
</reference>
<feature type="transmembrane region" description="Helical" evidence="1">
    <location>
        <begin position="271"/>
        <end position="294"/>
    </location>
</feature>
<dbReference type="AlphaFoldDB" id="A0A9P6VEQ2"/>
<dbReference type="EMBL" id="VNKQ01000015">
    <property type="protein sequence ID" value="KAG0646511.1"/>
    <property type="molecule type" value="Genomic_DNA"/>
</dbReference>
<evidence type="ECO:0000313" key="2">
    <source>
        <dbReference type="EMBL" id="KAG0646511.1"/>
    </source>
</evidence>
<name>A0A9P6VEQ2_9HELO</name>
<feature type="transmembrane region" description="Helical" evidence="1">
    <location>
        <begin position="70"/>
        <end position="87"/>
    </location>
</feature>
<organism evidence="2 3">
    <name type="scientific">Hyphodiscus hymeniophilus</name>
    <dbReference type="NCBI Taxonomy" id="353542"/>
    <lineage>
        <taxon>Eukaryota</taxon>
        <taxon>Fungi</taxon>
        <taxon>Dikarya</taxon>
        <taxon>Ascomycota</taxon>
        <taxon>Pezizomycotina</taxon>
        <taxon>Leotiomycetes</taxon>
        <taxon>Helotiales</taxon>
        <taxon>Hyphodiscaceae</taxon>
        <taxon>Hyphodiscus</taxon>
    </lineage>
</organism>
<proteinExistence type="predicted"/>
<gene>
    <name evidence="2" type="ORF">D0Z07_7437</name>
</gene>
<feature type="transmembrane region" description="Helical" evidence="1">
    <location>
        <begin position="189"/>
        <end position="213"/>
    </location>
</feature>
<dbReference type="OrthoDB" id="28755at2759"/>
<comment type="caution">
    <text evidence="2">The sequence shown here is derived from an EMBL/GenBank/DDBJ whole genome shotgun (WGS) entry which is preliminary data.</text>
</comment>